<feature type="domain" description="Activator of Hsp90 ATPase homologue 1/2-like C-terminal" evidence="2">
    <location>
        <begin position="18"/>
        <end position="135"/>
    </location>
</feature>
<evidence type="ECO:0000313" key="3">
    <source>
        <dbReference type="EMBL" id="MBA8927903.1"/>
    </source>
</evidence>
<evidence type="ECO:0000256" key="1">
    <source>
        <dbReference type="ARBA" id="ARBA00006817"/>
    </source>
</evidence>
<sequence>MAAPDRRAIRADQFLAHRPEVVWQALIDPELMARWLMPNDFKPVVGHLFSFRRPPIPAVDFDGDCQCEVLEIRPGQLLRISWNRAKSEQTVTWWLEPEGRGTRLFVEHAGFDPDDEHEQLSRRIMGGPRGWNGVLRRVGEVAAP</sequence>
<proteinExistence type="inferred from homology"/>
<name>A0ABR6BLZ9_9PSEU</name>
<protein>
    <submittedName>
        <fullName evidence="3">Uncharacterized protein YndB with AHSA1/START domain</fullName>
    </submittedName>
</protein>
<dbReference type="SUPFAM" id="SSF55961">
    <property type="entry name" value="Bet v1-like"/>
    <property type="match status" value="1"/>
</dbReference>
<gene>
    <name evidence="3" type="ORF">BC739_005120</name>
</gene>
<dbReference type="InterPro" id="IPR013538">
    <property type="entry name" value="ASHA1/2-like_C"/>
</dbReference>
<reference evidence="3 4" key="1">
    <citation type="submission" date="2020-08" db="EMBL/GenBank/DDBJ databases">
        <title>Genomic Encyclopedia of Archaeal and Bacterial Type Strains, Phase II (KMG-II): from individual species to whole genera.</title>
        <authorList>
            <person name="Goeker M."/>
        </authorList>
    </citation>
    <scope>NUCLEOTIDE SEQUENCE [LARGE SCALE GENOMIC DNA]</scope>
    <source>
        <strain evidence="3 4">DSM 43850</strain>
    </source>
</reference>
<dbReference type="RefSeq" id="WP_025356995.1">
    <property type="nucleotide sequence ID" value="NZ_BAAABQ010000023.1"/>
</dbReference>
<organism evidence="3 4">
    <name type="scientific">Kutzneria viridogrisea</name>
    <dbReference type="NCBI Taxonomy" id="47990"/>
    <lineage>
        <taxon>Bacteria</taxon>
        <taxon>Bacillati</taxon>
        <taxon>Actinomycetota</taxon>
        <taxon>Actinomycetes</taxon>
        <taxon>Pseudonocardiales</taxon>
        <taxon>Pseudonocardiaceae</taxon>
        <taxon>Kutzneria</taxon>
    </lineage>
</organism>
<evidence type="ECO:0000313" key="4">
    <source>
        <dbReference type="Proteomes" id="UP000517916"/>
    </source>
</evidence>
<comment type="similarity">
    <text evidence="1">Belongs to the AHA1 family.</text>
</comment>
<keyword evidence="4" id="KW-1185">Reference proteome</keyword>
<dbReference type="EMBL" id="JACJID010000004">
    <property type="protein sequence ID" value="MBA8927903.1"/>
    <property type="molecule type" value="Genomic_DNA"/>
</dbReference>
<evidence type="ECO:0000259" key="2">
    <source>
        <dbReference type="Pfam" id="PF08327"/>
    </source>
</evidence>
<comment type="caution">
    <text evidence="3">The sequence shown here is derived from an EMBL/GenBank/DDBJ whole genome shotgun (WGS) entry which is preliminary data.</text>
</comment>
<dbReference type="Gene3D" id="3.30.530.20">
    <property type="match status" value="1"/>
</dbReference>
<dbReference type="Proteomes" id="UP000517916">
    <property type="component" value="Unassembled WGS sequence"/>
</dbReference>
<dbReference type="InterPro" id="IPR023393">
    <property type="entry name" value="START-like_dom_sf"/>
</dbReference>
<dbReference type="CDD" id="cd07814">
    <property type="entry name" value="SRPBCC_CalC_Aha1-like"/>
    <property type="match status" value="1"/>
</dbReference>
<accession>A0ABR6BLZ9</accession>
<dbReference type="Pfam" id="PF08327">
    <property type="entry name" value="AHSA1"/>
    <property type="match status" value="1"/>
</dbReference>